<evidence type="ECO:0000256" key="3">
    <source>
        <dbReference type="ARBA" id="ARBA00022692"/>
    </source>
</evidence>
<dbReference type="InterPro" id="IPR022791">
    <property type="entry name" value="L-PG_synthase/AglD"/>
</dbReference>
<feature type="transmembrane region" description="Helical" evidence="6">
    <location>
        <begin position="137"/>
        <end position="157"/>
    </location>
</feature>
<feature type="transmembrane region" description="Helical" evidence="6">
    <location>
        <begin position="50"/>
        <end position="66"/>
    </location>
</feature>
<reference evidence="7 8" key="1">
    <citation type="submission" date="2019-08" db="EMBL/GenBank/DDBJ databases">
        <title>Genomic characterization of a novel candidate phylum (ARYD3) from a high temperature, high salinity tertiary oil reservoir in north central Oklahoma, USA.</title>
        <authorList>
            <person name="Youssef N.H."/>
            <person name="Yadav A."/>
            <person name="Elshahed M.S."/>
        </authorList>
    </citation>
    <scope>NUCLEOTIDE SEQUENCE [LARGE SCALE GENOMIC DNA]</scope>
    <source>
        <strain evidence="7">ARYD1</strain>
    </source>
</reference>
<evidence type="ECO:0000313" key="7">
    <source>
        <dbReference type="EMBL" id="TYB33267.1"/>
    </source>
</evidence>
<feature type="transmembrane region" description="Helical" evidence="6">
    <location>
        <begin position="264"/>
        <end position="283"/>
    </location>
</feature>
<comment type="caution">
    <text evidence="7">The sequence shown here is derived from an EMBL/GenBank/DDBJ whole genome shotgun (WGS) entry which is preliminary data.</text>
</comment>
<comment type="subcellular location">
    <subcellularLocation>
        <location evidence="1">Cell membrane</location>
        <topology evidence="1">Multi-pass membrane protein</topology>
    </subcellularLocation>
</comment>
<dbReference type="RefSeq" id="WP_303701227.1">
    <property type="nucleotide sequence ID" value="NZ_VSIV01000169.1"/>
</dbReference>
<dbReference type="NCBIfam" id="TIGR00374">
    <property type="entry name" value="flippase-like domain"/>
    <property type="match status" value="1"/>
</dbReference>
<evidence type="ECO:0000313" key="8">
    <source>
        <dbReference type="Proteomes" id="UP000323337"/>
    </source>
</evidence>
<evidence type="ECO:0000256" key="1">
    <source>
        <dbReference type="ARBA" id="ARBA00004651"/>
    </source>
</evidence>
<evidence type="ECO:0000256" key="6">
    <source>
        <dbReference type="SAM" id="Phobius"/>
    </source>
</evidence>
<feature type="transmembrane region" description="Helical" evidence="6">
    <location>
        <begin position="177"/>
        <end position="198"/>
    </location>
</feature>
<dbReference type="EMBL" id="VSIV01000169">
    <property type="protein sequence ID" value="TYB33267.1"/>
    <property type="molecule type" value="Genomic_DNA"/>
</dbReference>
<dbReference type="PANTHER" id="PTHR37693:SF1">
    <property type="entry name" value="INTEGRAL MEMBRANE PROTEIN"/>
    <property type="match status" value="1"/>
</dbReference>
<dbReference type="AlphaFoldDB" id="A0A5D0MHW6"/>
<proteinExistence type="predicted"/>
<keyword evidence="5 6" id="KW-0472">Membrane</keyword>
<evidence type="ECO:0000256" key="2">
    <source>
        <dbReference type="ARBA" id="ARBA00022475"/>
    </source>
</evidence>
<dbReference type="Proteomes" id="UP000323337">
    <property type="component" value="Unassembled WGS sequence"/>
</dbReference>
<accession>A0A5D0MHW6</accession>
<keyword evidence="3 6" id="KW-0812">Transmembrane</keyword>
<feature type="transmembrane region" description="Helical" evidence="6">
    <location>
        <begin position="319"/>
        <end position="337"/>
    </location>
</feature>
<feature type="transmembrane region" description="Helical" evidence="6">
    <location>
        <begin position="290"/>
        <end position="313"/>
    </location>
</feature>
<feature type="transmembrane region" description="Helical" evidence="6">
    <location>
        <begin position="14"/>
        <end position="35"/>
    </location>
</feature>
<dbReference type="PANTHER" id="PTHR37693">
    <property type="entry name" value="PHOSPHATIDYLGLYCEROL LYSYLTRANSFERASE"/>
    <property type="match status" value="1"/>
</dbReference>
<sequence>MQNQTDLRKIMKRIFKWSLLAAGISASVISVILFLNRDGLSLGFIPNMDYKIWYALFFMTFFAWFSKSLRLFTLLKALNYPVILRKSFMISFSSEFAVAATPSGFGGNAVQFAFLKKTGLAPSEILSIVALENLIDIMIFVILFVPVFFVFFGNNLLNDFSGVTENELIIPGLLDNIGIAVIIVLFCVMILLIIALKFKKKLFSFFKRIDLLSEIRKSFSCFKELFRERKSALIAVTFFSFVQWICRYGILPLIAYVLGAGNGVLFLFLIQGIFISIGHLFFLPGGAGGVEIMASSVLAFFLPAQLIGLAVILWRFFTYYMYLLFGGVVFGISIHYFDSFPIKNDKAYL</sequence>
<organism evidence="7 8">
    <name type="scientific">Flexistipes sinusarabici</name>
    <dbReference type="NCBI Taxonomy" id="2352"/>
    <lineage>
        <taxon>Bacteria</taxon>
        <taxon>Pseudomonadati</taxon>
        <taxon>Deferribacterota</taxon>
        <taxon>Deferribacteres</taxon>
        <taxon>Deferribacterales</taxon>
        <taxon>Flexistipitaceae</taxon>
        <taxon>Flexistipes</taxon>
    </lineage>
</organism>
<evidence type="ECO:0000256" key="5">
    <source>
        <dbReference type="ARBA" id="ARBA00023136"/>
    </source>
</evidence>
<gene>
    <name evidence="7" type="ORF">FXF49_07205</name>
</gene>
<keyword evidence="4 6" id="KW-1133">Transmembrane helix</keyword>
<evidence type="ECO:0000256" key="4">
    <source>
        <dbReference type="ARBA" id="ARBA00022989"/>
    </source>
</evidence>
<dbReference type="GO" id="GO:0005886">
    <property type="term" value="C:plasma membrane"/>
    <property type="evidence" value="ECO:0007669"/>
    <property type="project" value="UniProtKB-SubCell"/>
</dbReference>
<keyword evidence="2" id="KW-1003">Cell membrane</keyword>
<feature type="transmembrane region" description="Helical" evidence="6">
    <location>
        <begin position="232"/>
        <end position="258"/>
    </location>
</feature>
<dbReference type="Pfam" id="PF03706">
    <property type="entry name" value="LPG_synthase_TM"/>
    <property type="match status" value="1"/>
</dbReference>
<protein>
    <submittedName>
        <fullName evidence="7">Flippase-like domain-containing protein</fullName>
    </submittedName>
</protein>
<name>A0A5D0MHW6_FLESI</name>